<comment type="caution">
    <text evidence="6">The sequence shown here is derived from an EMBL/GenBank/DDBJ whole genome shotgun (WGS) entry which is preliminary data.</text>
</comment>
<keyword evidence="3" id="KW-0539">Nucleus</keyword>
<keyword evidence="7" id="KW-1185">Reference proteome</keyword>
<evidence type="ECO:0000256" key="3">
    <source>
        <dbReference type="ARBA" id="ARBA00023242"/>
    </source>
</evidence>
<dbReference type="EMBL" id="PDUG01000004">
    <property type="protein sequence ID" value="PIC32125.1"/>
    <property type="molecule type" value="Genomic_DNA"/>
</dbReference>
<dbReference type="PANTHER" id="PTHR16089">
    <property type="entry name" value="REST COREPRESSOR COREST PROTEIN-RELATED"/>
    <property type="match status" value="1"/>
</dbReference>
<evidence type="ECO:0000256" key="2">
    <source>
        <dbReference type="ARBA" id="ARBA00023163"/>
    </source>
</evidence>
<dbReference type="GO" id="GO:0005667">
    <property type="term" value="C:transcription regulator complex"/>
    <property type="evidence" value="ECO:0007669"/>
    <property type="project" value="TreeGrafter"/>
</dbReference>
<dbReference type="InterPro" id="IPR000949">
    <property type="entry name" value="ELM2_dom"/>
</dbReference>
<dbReference type="GO" id="GO:0006357">
    <property type="term" value="P:regulation of transcription by RNA polymerase II"/>
    <property type="evidence" value="ECO:0007669"/>
    <property type="project" value="TreeGrafter"/>
</dbReference>
<dbReference type="PANTHER" id="PTHR16089:SF42">
    <property type="entry name" value="ELM2 DOMAIN-CONTAINING PROTEIN"/>
    <property type="match status" value="1"/>
</dbReference>
<keyword evidence="1" id="KW-0805">Transcription regulation</keyword>
<dbReference type="Pfam" id="PF01448">
    <property type="entry name" value="ELM2"/>
    <property type="match status" value="1"/>
</dbReference>
<evidence type="ECO:0000256" key="1">
    <source>
        <dbReference type="ARBA" id="ARBA00023015"/>
    </source>
</evidence>
<reference evidence="7" key="1">
    <citation type="submission" date="2017-10" db="EMBL/GenBank/DDBJ databases">
        <title>Rapid genome shrinkage in a self-fertile nematode reveals novel sperm competition proteins.</title>
        <authorList>
            <person name="Yin D."/>
            <person name="Schwarz E.M."/>
            <person name="Thomas C.G."/>
            <person name="Felde R.L."/>
            <person name="Korf I.F."/>
            <person name="Cutter A.D."/>
            <person name="Schartner C.M."/>
            <person name="Ralston E.J."/>
            <person name="Meyer B.J."/>
            <person name="Haag E.S."/>
        </authorList>
    </citation>
    <scope>NUCLEOTIDE SEQUENCE [LARGE SCALE GENOMIC DNA]</scope>
    <source>
        <strain evidence="7">JU1422</strain>
    </source>
</reference>
<feature type="region of interest" description="Disordered" evidence="4">
    <location>
        <begin position="424"/>
        <end position="444"/>
    </location>
</feature>
<name>A0A2G5TXT5_9PELO</name>
<organism evidence="6 7">
    <name type="scientific">Caenorhabditis nigoni</name>
    <dbReference type="NCBI Taxonomy" id="1611254"/>
    <lineage>
        <taxon>Eukaryota</taxon>
        <taxon>Metazoa</taxon>
        <taxon>Ecdysozoa</taxon>
        <taxon>Nematoda</taxon>
        <taxon>Chromadorea</taxon>
        <taxon>Rhabditida</taxon>
        <taxon>Rhabditina</taxon>
        <taxon>Rhabditomorpha</taxon>
        <taxon>Rhabditoidea</taxon>
        <taxon>Rhabditidae</taxon>
        <taxon>Peloderinae</taxon>
        <taxon>Caenorhabditis</taxon>
    </lineage>
</organism>
<evidence type="ECO:0000259" key="5">
    <source>
        <dbReference type="PROSITE" id="PS51156"/>
    </source>
</evidence>
<dbReference type="InterPro" id="IPR051066">
    <property type="entry name" value="Trans_reg/Corepressor"/>
</dbReference>
<sequence length="444" mass="51184">MMFRKLYIMSAIKSTPSIAVPAKKSRRLQQKSGCKEEETLETTLAPVVTAKTRGTQIPIGLGHTPFPFNEKVSLKAIREQKKLEVKMAPNAKDNSVKVGEEHQADLPDFNPSLECDGQDREEVMWRPSPKTFDDHESYQAAYFLPIWYQFKGQIPFDVALQNLMHHDYDIGKALETVDGKLSTLPQKFKDLAKVQMRKFREIYETRTKQGVRMEIPTRKLQEKAMRNYHIAEVQGFYHRFENRALEGSSCTCPVLAHPEVVPRWACGNCTKHLKPTTTEDQCLICLNYKAVTGTTRPANNPVFTDEELQKILNWKKVEEQAERPVSKEEFEQIQKQSKIDRLLRNELTEEERLIVEPGQLPHKKKNLTGAQMQENGWNLVEQLEECPLGLSVFRQCNCDARDHVIENAMSIEIRKAVKRKSVDEEKQVQNSNAAKKPRRVLKRL</sequence>
<dbReference type="PROSITE" id="PS51156">
    <property type="entry name" value="ELM2"/>
    <property type="match status" value="1"/>
</dbReference>
<dbReference type="GO" id="GO:0000118">
    <property type="term" value="C:histone deacetylase complex"/>
    <property type="evidence" value="ECO:0007669"/>
    <property type="project" value="TreeGrafter"/>
</dbReference>
<dbReference type="GO" id="GO:0003714">
    <property type="term" value="F:transcription corepressor activity"/>
    <property type="evidence" value="ECO:0007669"/>
    <property type="project" value="TreeGrafter"/>
</dbReference>
<proteinExistence type="predicted"/>
<accession>A0A2G5TXT5</accession>
<dbReference type="STRING" id="1611254.A0A2G5TXT5"/>
<protein>
    <recommendedName>
        <fullName evidence="5">ELM2 domain-containing protein</fullName>
    </recommendedName>
</protein>
<gene>
    <name evidence="6" type="primary">Cnig_chr_IV.g12578</name>
    <name evidence="6" type="ORF">B9Z55_012578</name>
</gene>
<evidence type="ECO:0000313" key="7">
    <source>
        <dbReference type="Proteomes" id="UP000230233"/>
    </source>
</evidence>
<keyword evidence="2" id="KW-0804">Transcription</keyword>
<evidence type="ECO:0000256" key="4">
    <source>
        <dbReference type="SAM" id="MobiDB-lite"/>
    </source>
</evidence>
<feature type="domain" description="ELM2" evidence="5">
    <location>
        <begin position="94"/>
        <end position="181"/>
    </location>
</feature>
<evidence type="ECO:0000313" key="6">
    <source>
        <dbReference type="EMBL" id="PIC32125.1"/>
    </source>
</evidence>
<dbReference type="Proteomes" id="UP000230233">
    <property type="component" value="Chromosome IV"/>
</dbReference>
<dbReference type="AlphaFoldDB" id="A0A2G5TXT5"/>
<feature type="compositionally biased region" description="Basic residues" evidence="4">
    <location>
        <begin position="435"/>
        <end position="444"/>
    </location>
</feature>
<dbReference type="OrthoDB" id="5876245at2759"/>